<sequence length="2395" mass="272566">MVSFNARSKFKKMTCPQNPYFNIMKHYPLSSWKKRGNVNEICFVTDPTIKSKVLLIDGLVTAVNHITTPNNEKCNLSLTGEYLYLIFKPVKNKKFLVRLDCRTESTVAYRVTVTNAVRFPRVSNLSLCLPLPSLTASPDLEEPKWVILRFDLRKIINKYSSYHYHSLIRLQLCCSLLIYAAFTSDNKYSPFVARKKNMHKNSVLPLPKEFQPVLNLQKLYGTFELVTIPEDGTEDFEAKNTGNTKTTENINLLSSAENKNCGQSPHLTGPNTLEDVHKHKKNIVRDDYEMSSTDELNHEMSVLQADDVHVLCTNISNRTIENNANDMSFDLVYAASCPSYCTSLIITQNGCVIIFPCAAYLIVMEVGSRRQCFLEGHTAEVSGICQDPGGQIIASCQSSTLSSINLCLGVVHVWRMPNLLHSSLHIQKPLGTGRVQNAQSMKGLCISDRGEFLIAYGMDVRSRGMIVVWDLRNLLHSSVLPLLIRSTVDNTISCFCLLPDYYKQNDVPDSFIRFATVSGLNTSHNTMDWNIADRYQGIKKNTFSEIRLWRFKYASLRQDIVQKCGISFNGTLKNKYHLSSSVVSLASLTVPALRQSLNFVSCCIKPQFQDLNQSCNKLNYSLLVGSSTGHILEVDLNLFCISNMYQLTEKSQEEKSTEHSSTIELQLSAFREFRNNQWILNFPDNLNHLKSNLVSISSMHWITPGINFSLGWLAACTSDGRLFLWESSNSPCSVALSVKYPSTITALDSSFSKQGTLTRNTQHQVYISVATCSGGLACLDLNFEFDLHKTSMENNETDIINEFKLLNCSPRRILSWQASGPIIATDLVHIDKLESQCILATLSIDGGLRIRHISSRPTFTNQFEDVKMKRINIHENYTNKELVENPLIDLIISDGTPVCIAIQPKLNWSELNLEDLDISWIQIACGYSKTGLVRIFSPANAKMLYELNFHKDCDVTALLYSPCGSYLYTSDSSGQLAVWKITHDDKQRLYESQLIHSLNYQIGIFNITKPMLTMMKQDNHLMLSEIRKSIITVSSKGLHIAYMGPRLDMLTIAKGVSALTVKQIDLSHLILQHFPNNQTKSTLNQDNNSINSLNFIQFYSECHKTKNLNHNNDTGYDDDEFLFICTSQGYLFKFSLFDSKLISCAEFNIVSNSKTTVYVNAVKITPNGQTLLLAESSTPFIYISSTNLYPLYENISKSIDKNDKTLNRSIIYRKFTGHIYPIDNFYITLNGQYCISIDKGYWCQYPHFVQTNTKPEIYNTTITKEMKASSIFMWKFDSTQRSHELKVKNNSNNNVNMLKDKLQTTENSTFTQPFLSYKYENKSFTPINQCNTMETNINNNNNNTFGKVVNKNCEINKQVNVQCNYCPLAHRHWTVYANSKLNTAKGFKPNLLDQLKLTLINDNCMKGIVVGFGCFNHMIDNLIWDSDTGIFIYTYESLLVIEELETGLQLAFRSIVLGSLDCTTNFAGEIFNSLALAPNKSVLVIGSTTYWDFNEDNSSCTSISSFITVPIKFTLYNGYRQLSHLSSAFPTLKYDQSKRFLLSTNNSSIGKAIDSDSVIEVHSDVYGILLTMTFTMDSRYLITIEDYHTNEVKLWSVLNWTLLSTVNIDGYFNQILCSPLFGNEFITIGAQLNQIDNDNVKLLNHESSILFWKFDVNNSTHMNDETVNINNANSKDLVNARDILSYTKGKNWSFNQNKFMYNTEFCSAAYLKIPSKYNYYTTIHKMTLLILVSDNFGNISIWDVNNHMCLHNFSAECSEISVISSSGSYGFVTGSVSGSLRFWRLEIEFSINEKLSNNQDYSFHNNSDVSRNGIKNIEVKQIKYINHFDNEVILSACFDVEGQIGVISTSNCNLWYVDWSEVEESTNQKISSVNHSLSKMQDDLTLLSSGYKTQIIGLIWWTKSQQQLFNENFLDNNDFSHMNDILITCTSDGNIQLWNPETCHLVSELKTNESANSLNGSTVDLCLLDYPGIICSGSETVGVNETLSSKEDSDNKKSPGCLAIAYTDTCVRLFCLHKMCLVSESERIFPQLDDQITVIRFFSPYYLIIGTKNGLLVLLSIGYNTENNNNNTDDKLYSQPILIKRIIKDYLVNYQIPMPILCLNTYSQPLLYDYYLHQLKQDRKQTMDSIIKFDMNEHNQSESWICLAIGAENRLSVWNLSICANPNHHNPLRFYLLAWLPLESLKFNNNNSDDKNEHVELSYHANFLPTKNLKDILKLINYDEESRDKIDNPFIMIYATNEITEITNLWIYSIDDLIKTQPESSSSCLQITGKVESINPVFILPSTNTKSYHLTLSYLQLITLTRSSLNKYQTEIQLLNFYSNGLQIKSKKIIGPQSAYNACMKDNQHYVSSFPLIKSIIIQEKNKIYIAAAYGKELFIWEETYHSENNSLYYS</sequence>
<dbReference type="PANTHER" id="PTHR13720">
    <property type="entry name" value="WD-40 REPEAT PROTEIN"/>
    <property type="match status" value="1"/>
</dbReference>
<dbReference type="Pfam" id="PF05018">
    <property type="entry name" value="CFA20_dom"/>
    <property type="match status" value="1"/>
</dbReference>
<dbReference type="Proteomes" id="UP000050790">
    <property type="component" value="Unassembled WGS sequence"/>
</dbReference>
<dbReference type="WBParaSite" id="SMRG1_64580.1">
    <property type="protein sequence ID" value="SMRG1_64580.1"/>
    <property type="gene ID" value="SMRG1_64580"/>
</dbReference>
<protein>
    <recommendedName>
        <fullName evidence="3">CFA20 domain-containing protein</fullName>
    </recommendedName>
</protein>
<evidence type="ECO:0000313" key="4">
    <source>
        <dbReference type="Proteomes" id="UP000050790"/>
    </source>
</evidence>
<dbReference type="Gene3D" id="2.130.10.10">
    <property type="entry name" value="YVTN repeat-like/Quinoprotein amine dehydrogenase"/>
    <property type="match status" value="4"/>
</dbReference>
<keyword evidence="1" id="KW-0853">WD repeat</keyword>
<evidence type="ECO:0000256" key="1">
    <source>
        <dbReference type="ARBA" id="ARBA00022574"/>
    </source>
</evidence>
<feature type="domain" description="CFA20" evidence="3">
    <location>
        <begin position="21"/>
        <end position="189"/>
    </location>
</feature>
<dbReference type="PANTHER" id="PTHR13720:SF33">
    <property type="entry name" value="HELP DOMAIN-CONTAINING PROTEIN"/>
    <property type="match status" value="1"/>
</dbReference>
<keyword evidence="2" id="KW-0677">Repeat</keyword>
<dbReference type="InterPro" id="IPR007714">
    <property type="entry name" value="CFA20_dom"/>
</dbReference>
<evidence type="ECO:0000256" key="2">
    <source>
        <dbReference type="ARBA" id="ARBA00022737"/>
    </source>
</evidence>
<name>A0AA85A4R0_9TREM</name>
<dbReference type="InterPro" id="IPR001680">
    <property type="entry name" value="WD40_rpt"/>
</dbReference>
<dbReference type="InterPro" id="IPR036322">
    <property type="entry name" value="WD40_repeat_dom_sf"/>
</dbReference>
<dbReference type="InterPro" id="IPR011047">
    <property type="entry name" value="Quinoprotein_ADH-like_sf"/>
</dbReference>
<dbReference type="SUPFAM" id="SSF50998">
    <property type="entry name" value="Quinoprotein alcohol dehydrogenase-like"/>
    <property type="match status" value="1"/>
</dbReference>
<dbReference type="SMART" id="SM00320">
    <property type="entry name" value="WD40"/>
    <property type="match status" value="5"/>
</dbReference>
<dbReference type="Pfam" id="PF00400">
    <property type="entry name" value="WD40"/>
    <property type="match status" value="1"/>
</dbReference>
<evidence type="ECO:0000259" key="3">
    <source>
        <dbReference type="Pfam" id="PF05018"/>
    </source>
</evidence>
<organism evidence="4 5">
    <name type="scientific">Schistosoma margrebowiei</name>
    <dbReference type="NCBI Taxonomy" id="48269"/>
    <lineage>
        <taxon>Eukaryota</taxon>
        <taxon>Metazoa</taxon>
        <taxon>Spiralia</taxon>
        <taxon>Lophotrochozoa</taxon>
        <taxon>Platyhelminthes</taxon>
        <taxon>Trematoda</taxon>
        <taxon>Digenea</taxon>
        <taxon>Strigeidida</taxon>
        <taxon>Schistosomatoidea</taxon>
        <taxon>Schistosomatidae</taxon>
        <taxon>Schistosoma</taxon>
    </lineage>
</organism>
<accession>A0AA85A4R0</accession>
<dbReference type="InterPro" id="IPR050630">
    <property type="entry name" value="WD_repeat_EMAP"/>
</dbReference>
<reference evidence="5" key="1">
    <citation type="submission" date="2023-11" db="UniProtKB">
        <authorList>
            <consortium name="WormBaseParasite"/>
        </authorList>
    </citation>
    <scope>IDENTIFICATION</scope>
</reference>
<proteinExistence type="predicted"/>
<dbReference type="InterPro" id="IPR015943">
    <property type="entry name" value="WD40/YVTN_repeat-like_dom_sf"/>
</dbReference>
<evidence type="ECO:0000313" key="5">
    <source>
        <dbReference type="WBParaSite" id="SMRG1_64580.1"/>
    </source>
</evidence>
<dbReference type="SUPFAM" id="SSF50978">
    <property type="entry name" value="WD40 repeat-like"/>
    <property type="match status" value="4"/>
</dbReference>